<keyword evidence="3" id="KW-1134">Transmembrane beta strand</keyword>
<dbReference type="SUPFAM" id="SSF56935">
    <property type="entry name" value="Porins"/>
    <property type="match status" value="1"/>
</dbReference>
<evidence type="ECO:0000313" key="10">
    <source>
        <dbReference type="Proteomes" id="UP000308891"/>
    </source>
</evidence>
<evidence type="ECO:0000256" key="3">
    <source>
        <dbReference type="ARBA" id="ARBA00022452"/>
    </source>
</evidence>
<sequence>MRPVFLFVSVLSLSLLSAGAWAAGFQLSEQSVVGLGRAHAGAGMAGDDLSSVFYNPAGMVLVEGDALQFGATYAELDAPFTGQNTTYWPDALGGPQTQAGSDNGRGPGELVPSFFYVHRLDERLVAGLGLTVPFGLGARYGNNWFGRDHGISSSIKTLDINPSLAYRVNERWSVGAGVSAQYADAKLRQGGFDPAHGEAYGQLKADSWGFGYNAGVLYQPDAASRVGLSFRSKVRHKAEGDYTNDGFAELGAATGANLGWIDGVYPGHAVVTTPETLLLSGWQRVSPQWALSGSLRWSNWSRFDTLSVHGSPTDLVEGNGPTLIRNHWRDSWFASLGADYAYSDRLTLRGGVAYETTPVPDDAHRNALIPDTDRVWLSLGASYRVSRALSVDAGYTYLRGVGSRSIDHVVTSPKPAGTVSRLTGEYGRLSGHLLGLQLQYRL</sequence>
<name>A0A4T0UX89_9NEIS</name>
<evidence type="ECO:0000256" key="8">
    <source>
        <dbReference type="SAM" id="SignalP"/>
    </source>
</evidence>
<evidence type="ECO:0000256" key="6">
    <source>
        <dbReference type="ARBA" id="ARBA00023136"/>
    </source>
</evidence>
<dbReference type="PANTHER" id="PTHR35093">
    <property type="entry name" value="OUTER MEMBRANE PROTEIN NMB0088-RELATED"/>
    <property type="match status" value="1"/>
</dbReference>
<dbReference type="Gene3D" id="2.40.160.60">
    <property type="entry name" value="Outer membrane protein transport protein (OMPP1/FadL/TodX)"/>
    <property type="match status" value="1"/>
</dbReference>
<dbReference type="GO" id="GO:0009279">
    <property type="term" value="C:cell outer membrane"/>
    <property type="evidence" value="ECO:0007669"/>
    <property type="project" value="UniProtKB-SubCell"/>
</dbReference>
<dbReference type="GO" id="GO:0015483">
    <property type="term" value="F:long-chain fatty acid transporting porin activity"/>
    <property type="evidence" value="ECO:0007669"/>
    <property type="project" value="TreeGrafter"/>
</dbReference>
<accession>A0A4T0UX89</accession>
<dbReference type="Proteomes" id="UP000308891">
    <property type="component" value="Unassembled WGS sequence"/>
</dbReference>
<evidence type="ECO:0000313" key="9">
    <source>
        <dbReference type="EMBL" id="TIC83742.1"/>
    </source>
</evidence>
<protein>
    <recommendedName>
        <fullName evidence="11">Transporter</fullName>
    </recommendedName>
</protein>
<evidence type="ECO:0000256" key="2">
    <source>
        <dbReference type="ARBA" id="ARBA00008163"/>
    </source>
</evidence>
<dbReference type="PANTHER" id="PTHR35093:SF8">
    <property type="entry name" value="OUTER MEMBRANE PROTEIN NMB0088-RELATED"/>
    <property type="match status" value="1"/>
</dbReference>
<dbReference type="AlphaFoldDB" id="A0A4T0UX89"/>
<keyword evidence="4" id="KW-0812">Transmembrane</keyword>
<dbReference type="RefSeq" id="WP_136552331.1">
    <property type="nucleotide sequence ID" value="NZ_STGJ01000006.1"/>
</dbReference>
<evidence type="ECO:0008006" key="11">
    <source>
        <dbReference type="Google" id="ProtNLM"/>
    </source>
</evidence>
<dbReference type="OrthoDB" id="19849at2"/>
<dbReference type="InterPro" id="IPR005017">
    <property type="entry name" value="OMPP1/FadL/TodX"/>
</dbReference>
<proteinExistence type="inferred from homology"/>
<organism evidence="9 10">
    <name type="scientific">Crenobacter intestini</name>
    <dbReference type="NCBI Taxonomy" id="2563443"/>
    <lineage>
        <taxon>Bacteria</taxon>
        <taxon>Pseudomonadati</taxon>
        <taxon>Pseudomonadota</taxon>
        <taxon>Betaproteobacteria</taxon>
        <taxon>Neisseriales</taxon>
        <taxon>Neisseriaceae</taxon>
        <taxon>Crenobacter</taxon>
    </lineage>
</organism>
<keyword evidence="5 8" id="KW-0732">Signal</keyword>
<dbReference type="EMBL" id="STGJ01000006">
    <property type="protein sequence ID" value="TIC83742.1"/>
    <property type="molecule type" value="Genomic_DNA"/>
</dbReference>
<keyword evidence="6" id="KW-0472">Membrane</keyword>
<keyword evidence="10" id="KW-1185">Reference proteome</keyword>
<evidence type="ECO:0000256" key="4">
    <source>
        <dbReference type="ARBA" id="ARBA00022692"/>
    </source>
</evidence>
<evidence type="ECO:0000256" key="1">
    <source>
        <dbReference type="ARBA" id="ARBA00004571"/>
    </source>
</evidence>
<feature type="chain" id="PRO_5020524919" description="Transporter" evidence="8">
    <location>
        <begin position="23"/>
        <end position="442"/>
    </location>
</feature>
<comment type="similarity">
    <text evidence="2">Belongs to the OmpP1/FadL family.</text>
</comment>
<gene>
    <name evidence="9" type="ORF">E5K04_06905</name>
</gene>
<evidence type="ECO:0000256" key="5">
    <source>
        <dbReference type="ARBA" id="ARBA00022729"/>
    </source>
</evidence>
<dbReference type="Pfam" id="PF03349">
    <property type="entry name" value="Toluene_X"/>
    <property type="match status" value="1"/>
</dbReference>
<evidence type="ECO:0000256" key="7">
    <source>
        <dbReference type="ARBA" id="ARBA00023237"/>
    </source>
</evidence>
<comment type="caution">
    <text evidence="9">The sequence shown here is derived from an EMBL/GenBank/DDBJ whole genome shotgun (WGS) entry which is preliminary data.</text>
</comment>
<feature type="signal peptide" evidence="8">
    <location>
        <begin position="1"/>
        <end position="22"/>
    </location>
</feature>
<keyword evidence="7" id="KW-0998">Cell outer membrane</keyword>
<comment type="subcellular location">
    <subcellularLocation>
        <location evidence="1">Cell outer membrane</location>
        <topology evidence="1">Multi-pass membrane protein</topology>
    </subcellularLocation>
</comment>
<reference evidence="9 10" key="1">
    <citation type="submission" date="2019-04" db="EMBL/GenBank/DDBJ databases">
        <title>Crenobacter sp. nov.</title>
        <authorList>
            <person name="Shi S."/>
        </authorList>
    </citation>
    <scope>NUCLEOTIDE SEQUENCE [LARGE SCALE GENOMIC DNA]</scope>
    <source>
        <strain evidence="9 10">GY 70310</strain>
    </source>
</reference>